<reference evidence="3 4" key="1">
    <citation type="submission" date="2019-03" db="EMBL/GenBank/DDBJ databases">
        <title>Genomic Encyclopedia of Archaeal and Bacterial Type Strains, Phase II (KMG-II): from individual species to whole genera.</title>
        <authorList>
            <person name="Goeker M."/>
        </authorList>
    </citation>
    <scope>NUCLEOTIDE SEQUENCE [LARGE SCALE GENOMIC DNA]</scope>
    <source>
        <strain evidence="3 4">DSM 24782</strain>
    </source>
</reference>
<feature type="transmembrane region" description="Helical" evidence="1">
    <location>
        <begin position="108"/>
        <end position="129"/>
    </location>
</feature>
<dbReference type="OrthoDB" id="4453618at2"/>
<dbReference type="RefSeq" id="WP_133767222.1">
    <property type="nucleotide sequence ID" value="NZ_BAAARP010000001.1"/>
</dbReference>
<dbReference type="Pfam" id="PF02517">
    <property type="entry name" value="Rce1-like"/>
    <property type="match status" value="1"/>
</dbReference>
<feature type="domain" description="CAAX prenyl protease 2/Lysostaphin resistance protein A-like" evidence="2">
    <location>
        <begin position="150"/>
        <end position="241"/>
    </location>
</feature>
<dbReference type="AlphaFoldDB" id="A0A4R7FJ52"/>
<dbReference type="GO" id="GO:0004175">
    <property type="term" value="F:endopeptidase activity"/>
    <property type="evidence" value="ECO:0007669"/>
    <property type="project" value="UniProtKB-ARBA"/>
</dbReference>
<keyword evidence="3" id="KW-0645">Protease</keyword>
<accession>A0A4R7FJ52</accession>
<evidence type="ECO:0000313" key="3">
    <source>
        <dbReference type="EMBL" id="TDS76002.1"/>
    </source>
</evidence>
<dbReference type="GO" id="GO:0080120">
    <property type="term" value="P:CAAX-box protein maturation"/>
    <property type="evidence" value="ECO:0007669"/>
    <property type="project" value="UniProtKB-ARBA"/>
</dbReference>
<evidence type="ECO:0000313" key="4">
    <source>
        <dbReference type="Proteomes" id="UP000295344"/>
    </source>
</evidence>
<dbReference type="GO" id="GO:0006508">
    <property type="term" value="P:proteolysis"/>
    <property type="evidence" value="ECO:0007669"/>
    <property type="project" value="UniProtKB-KW"/>
</dbReference>
<feature type="transmembrane region" description="Helical" evidence="1">
    <location>
        <begin position="229"/>
        <end position="249"/>
    </location>
</feature>
<organism evidence="3 4">
    <name type="scientific">Amnibacterium kyonggiense</name>
    <dbReference type="NCBI Taxonomy" id="595671"/>
    <lineage>
        <taxon>Bacteria</taxon>
        <taxon>Bacillati</taxon>
        <taxon>Actinomycetota</taxon>
        <taxon>Actinomycetes</taxon>
        <taxon>Micrococcales</taxon>
        <taxon>Microbacteriaceae</taxon>
        <taxon>Amnibacterium</taxon>
    </lineage>
</organism>
<dbReference type="InterPro" id="IPR003675">
    <property type="entry name" value="Rce1/LyrA-like_dom"/>
</dbReference>
<feature type="transmembrane region" description="Helical" evidence="1">
    <location>
        <begin position="74"/>
        <end position="96"/>
    </location>
</feature>
<keyword evidence="1" id="KW-0472">Membrane</keyword>
<evidence type="ECO:0000256" key="1">
    <source>
        <dbReference type="SAM" id="Phobius"/>
    </source>
</evidence>
<protein>
    <submittedName>
        <fullName evidence="3">CAAX prenyl protease-like protein</fullName>
    </submittedName>
</protein>
<feature type="transmembrane region" description="Helical" evidence="1">
    <location>
        <begin position="21"/>
        <end position="40"/>
    </location>
</feature>
<dbReference type="Proteomes" id="UP000295344">
    <property type="component" value="Unassembled WGS sequence"/>
</dbReference>
<gene>
    <name evidence="3" type="ORF">CLV52_3117</name>
</gene>
<evidence type="ECO:0000259" key="2">
    <source>
        <dbReference type="Pfam" id="PF02517"/>
    </source>
</evidence>
<keyword evidence="1" id="KW-1133">Transmembrane helix</keyword>
<keyword evidence="1" id="KW-0812">Transmembrane</keyword>
<name>A0A4R7FJ52_9MICO</name>
<proteinExistence type="predicted"/>
<comment type="caution">
    <text evidence="3">The sequence shown here is derived from an EMBL/GenBank/DDBJ whole genome shotgun (WGS) entry which is preliminary data.</text>
</comment>
<keyword evidence="4" id="KW-1185">Reference proteome</keyword>
<keyword evidence="3" id="KW-0378">Hydrolase</keyword>
<feature type="transmembrane region" description="Helical" evidence="1">
    <location>
        <begin position="205"/>
        <end position="222"/>
    </location>
</feature>
<sequence>MTGRPIAVPVERSLRPARPGVELLLVLGVSLGQSAVYSVLSLADALTRGPLNQQTQTLNPQQNDRVVFDLIEQVLAIAFPLVPVALALYLMGPGVLRRIGLDARHPGFDLGGGMLLAACIGIPGLALYFGAVALNLNSNVDTSGIGPQWYAVPVLVLSALRAALQEEVIVVAFLVDRLGMKGWRFWAVVLTSALLRGSYHLYQGFGGFVGNAVMGVVFVLVYRRWGRLGPLVVAHFLLDLVSFVGYDLLKQLAPGLLP</sequence>
<dbReference type="EMBL" id="SOAM01000003">
    <property type="protein sequence ID" value="TDS76002.1"/>
    <property type="molecule type" value="Genomic_DNA"/>
</dbReference>